<evidence type="ECO:0000256" key="12">
    <source>
        <dbReference type="RuleBase" id="RU361211"/>
    </source>
</evidence>
<dbReference type="Gene3D" id="3.40.630.30">
    <property type="match status" value="1"/>
</dbReference>
<dbReference type="InterPro" id="IPR050603">
    <property type="entry name" value="MYST_HAT"/>
</dbReference>
<evidence type="ECO:0000313" key="16">
    <source>
        <dbReference type="Proteomes" id="UP000663828"/>
    </source>
</evidence>
<dbReference type="PANTHER" id="PTHR10615">
    <property type="entry name" value="HISTONE ACETYLTRANSFERASE"/>
    <property type="match status" value="1"/>
</dbReference>
<dbReference type="OrthoDB" id="787137at2759"/>
<dbReference type="Gene3D" id="3.30.60.60">
    <property type="entry name" value="N-acetyl transferase-like"/>
    <property type="match status" value="1"/>
</dbReference>
<feature type="active site" description="Proton donor/acceptor" evidence="11">
    <location>
        <position position="205"/>
    </location>
</feature>
<evidence type="ECO:0000256" key="8">
    <source>
        <dbReference type="ARBA" id="ARBA00022853"/>
    </source>
</evidence>
<evidence type="ECO:0000256" key="7">
    <source>
        <dbReference type="ARBA" id="ARBA00022833"/>
    </source>
</evidence>
<accession>A0A814XVW2</accession>
<evidence type="ECO:0000313" key="15">
    <source>
        <dbReference type="EMBL" id="CAF1221105.1"/>
    </source>
</evidence>
<dbReference type="GO" id="GO:0003712">
    <property type="term" value="F:transcription coregulator activity"/>
    <property type="evidence" value="ECO:0007669"/>
    <property type="project" value="TreeGrafter"/>
</dbReference>
<name>A0A814XVW2_ADIRI</name>
<comment type="catalytic activity">
    <reaction evidence="12">
        <text>L-lysyl-[protein] + acetyl-CoA = N(6)-acetyl-L-lysyl-[protein] + CoA + H(+)</text>
        <dbReference type="Rhea" id="RHEA:45948"/>
        <dbReference type="Rhea" id="RHEA-COMP:9752"/>
        <dbReference type="Rhea" id="RHEA-COMP:10731"/>
        <dbReference type="ChEBI" id="CHEBI:15378"/>
        <dbReference type="ChEBI" id="CHEBI:29969"/>
        <dbReference type="ChEBI" id="CHEBI:57287"/>
        <dbReference type="ChEBI" id="CHEBI:57288"/>
        <dbReference type="ChEBI" id="CHEBI:61930"/>
        <dbReference type="EC" id="2.3.1.48"/>
    </reaction>
</comment>
<evidence type="ECO:0000313" key="14">
    <source>
        <dbReference type="EMBL" id="CAF0820079.1"/>
    </source>
</evidence>
<evidence type="ECO:0000256" key="3">
    <source>
        <dbReference type="ARBA" id="ARBA00013184"/>
    </source>
</evidence>
<dbReference type="PROSITE" id="PS51726">
    <property type="entry name" value="MYST_HAT"/>
    <property type="match status" value="1"/>
</dbReference>
<evidence type="ECO:0000256" key="10">
    <source>
        <dbReference type="ARBA" id="ARBA00023242"/>
    </source>
</evidence>
<dbReference type="PANTHER" id="PTHR10615:SF161">
    <property type="entry name" value="HISTONE ACETYLTRANSFERASE KAT7"/>
    <property type="match status" value="1"/>
</dbReference>
<keyword evidence="4" id="KW-0808">Transferase</keyword>
<evidence type="ECO:0000256" key="6">
    <source>
        <dbReference type="ARBA" id="ARBA00022771"/>
    </source>
</evidence>
<comment type="caution">
    <text evidence="15">The sequence shown here is derived from an EMBL/GenBank/DDBJ whole genome shotgun (WGS) entry which is preliminary data.</text>
</comment>
<dbReference type="EMBL" id="CAJNOR010001926">
    <property type="protein sequence ID" value="CAF1221105.1"/>
    <property type="molecule type" value="Genomic_DNA"/>
</dbReference>
<dbReference type="SUPFAM" id="SSF55729">
    <property type="entry name" value="Acyl-CoA N-acyltransferases (Nat)"/>
    <property type="match status" value="1"/>
</dbReference>
<keyword evidence="8" id="KW-0156">Chromatin regulator</keyword>
<keyword evidence="6" id="KW-0863">Zinc-finger</keyword>
<proteinExistence type="inferred from homology"/>
<keyword evidence="9" id="KW-0007">Acetylation</keyword>
<dbReference type="Pfam" id="PF01853">
    <property type="entry name" value="MOZ_SAS"/>
    <property type="match status" value="1"/>
</dbReference>
<dbReference type="Proteomes" id="UP000663852">
    <property type="component" value="Unassembled WGS sequence"/>
</dbReference>
<protein>
    <recommendedName>
        <fullName evidence="3 12">Histone acetyltransferase</fullName>
        <ecNumber evidence="3 12">2.3.1.48</ecNumber>
    </recommendedName>
</protein>
<evidence type="ECO:0000256" key="11">
    <source>
        <dbReference type="PIRSR" id="PIRSR602717-51"/>
    </source>
</evidence>
<sequence>MADEDSFSDDDEQLDIPDNTKHILSIQLGEIDIDCWFHSPYIDADEGSNEKNRIVDKLFICEFCLRYFSDSRKYHRHTNECNCRHPPGRKIYEDPNGLCVYEVDGIASQLYCQCLCLLAKLFLERKTIYFDVSPFLFYVLVETDKRMKNVQHIIGYFSKEKLSDECYNLACLMILPHYQRNGFGRFLISLSYELTKLEKKTGSPEKPLSALGQMTYKSYWQATILTKLEEYRRSQVHATVTQLSIDTGICADDIVQTLIDLRLAHIGKSTVENNYRQQELRDQQHRRRFKSNIDTDQCDNNNNTLDLTAVLAIDEDLLHTNFVRLNNRKSSVKLDEHNFDPRYLRFTSRR</sequence>
<feature type="domain" description="MYST-type HAT" evidence="13">
    <location>
        <begin position="18"/>
        <end position="341"/>
    </location>
</feature>
<dbReference type="AlphaFoldDB" id="A0A814XVW2"/>
<keyword evidence="10 12" id="KW-0539">Nucleus</keyword>
<dbReference type="GO" id="GO:0008270">
    <property type="term" value="F:zinc ion binding"/>
    <property type="evidence" value="ECO:0007669"/>
    <property type="project" value="UniProtKB-KW"/>
</dbReference>
<evidence type="ECO:0000256" key="1">
    <source>
        <dbReference type="ARBA" id="ARBA00004123"/>
    </source>
</evidence>
<evidence type="ECO:0000259" key="13">
    <source>
        <dbReference type="PROSITE" id="PS51726"/>
    </source>
</evidence>
<evidence type="ECO:0000256" key="9">
    <source>
        <dbReference type="ARBA" id="ARBA00022990"/>
    </source>
</evidence>
<dbReference type="GO" id="GO:0000785">
    <property type="term" value="C:chromatin"/>
    <property type="evidence" value="ECO:0007669"/>
    <property type="project" value="TreeGrafter"/>
</dbReference>
<dbReference type="GO" id="GO:0006357">
    <property type="term" value="P:regulation of transcription by RNA polymerase II"/>
    <property type="evidence" value="ECO:0007669"/>
    <property type="project" value="TreeGrafter"/>
</dbReference>
<gene>
    <name evidence="14" type="ORF">EDS130_LOCUS5808</name>
    <name evidence="15" type="ORF">XAT740_LOCUS24714</name>
</gene>
<dbReference type="InterPro" id="IPR040706">
    <property type="entry name" value="Zf-MYST"/>
</dbReference>
<organism evidence="15 16">
    <name type="scientific">Adineta ricciae</name>
    <name type="common">Rotifer</name>
    <dbReference type="NCBI Taxonomy" id="249248"/>
    <lineage>
        <taxon>Eukaryota</taxon>
        <taxon>Metazoa</taxon>
        <taxon>Spiralia</taxon>
        <taxon>Gnathifera</taxon>
        <taxon>Rotifera</taxon>
        <taxon>Eurotatoria</taxon>
        <taxon>Bdelloidea</taxon>
        <taxon>Adinetida</taxon>
        <taxon>Adinetidae</taxon>
        <taxon>Adineta</taxon>
    </lineage>
</organism>
<dbReference type="InterPro" id="IPR002717">
    <property type="entry name" value="HAT_MYST-type"/>
</dbReference>
<comment type="subcellular location">
    <subcellularLocation>
        <location evidence="1 12">Nucleus</location>
    </subcellularLocation>
</comment>
<dbReference type="Pfam" id="PF17772">
    <property type="entry name" value="zf-MYST"/>
    <property type="match status" value="1"/>
</dbReference>
<keyword evidence="5" id="KW-0479">Metal-binding</keyword>
<dbReference type="GO" id="GO:0005634">
    <property type="term" value="C:nucleus"/>
    <property type="evidence" value="ECO:0007669"/>
    <property type="project" value="UniProtKB-SubCell"/>
</dbReference>
<evidence type="ECO:0000256" key="4">
    <source>
        <dbReference type="ARBA" id="ARBA00022679"/>
    </source>
</evidence>
<keyword evidence="7" id="KW-0862">Zinc</keyword>
<dbReference type="GO" id="GO:0003682">
    <property type="term" value="F:chromatin binding"/>
    <property type="evidence" value="ECO:0007669"/>
    <property type="project" value="TreeGrafter"/>
</dbReference>
<dbReference type="EMBL" id="CAJNOJ010000016">
    <property type="protein sequence ID" value="CAF0820079.1"/>
    <property type="molecule type" value="Genomic_DNA"/>
</dbReference>
<dbReference type="Proteomes" id="UP000663828">
    <property type="component" value="Unassembled WGS sequence"/>
</dbReference>
<comment type="similarity">
    <text evidence="2 12">Belongs to the MYST (SAS/MOZ) family.</text>
</comment>
<keyword evidence="16" id="KW-1185">Reference proteome</keyword>
<evidence type="ECO:0000256" key="2">
    <source>
        <dbReference type="ARBA" id="ARBA00010107"/>
    </source>
</evidence>
<evidence type="ECO:0000256" key="5">
    <source>
        <dbReference type="ARBA" id="ARBA00022723"/>
    </source>
</evidence>
<dbReference type="Gene3D" id="1.10.10.10">
    <property type="entry name" value="Winged helix-like DNA-binding domain superfamily/Winged helix DNA-binding domain"/>
    <property type="match status" value="1"/>
</dbReference>
<dbReference type="InterPro" id="IPR016181">
    <property type="entry name" value="Acyl_CoA_acyltransferase"/>
</dbReference>
<dbReference type="InterPro" id="IPR036388">
    <property type="entry name" value="WH-like_DNA-bd_sf"/>
</dbReference>
<dbReference type="EC" id="2.3.1.48" evidence="3 12"/>
<dbReference type="GO" id="GO:0004402">
    <property type="term" value="F:histone acetyltransferase activity"/>
    <property type="evidence" value="ECO:0007669"/>
    <property type="project" value="InterPro"/>
</dbReference>
<reference evidence="15" key="1">
    <citation type="submission" date="2021-02" db="EMBL/GenBank/DDBJ databases">
        <authorList>
            <person name="Nowell W R."/>
        </authorList>
    </citation>
    <scope>NUCLEOTIDE SEQUENCE</scope>
</reference>